<name>A0A0D3ISL8_EMIH1</name>
<dbReference type="AlphaFoldDB" id="A0A0D3ISL8"/>
<dbReference type="InterPro" id="IPR019489">
    <property type="entry name" value="Clp_ATPase_C"/>
</dbReference>
<dbReference type="HOGENOM" id="CLU_005070_4_2_1"/>
<evidence type="ECO:0000256" key="3">
    <source>
        <dbReference type="ARBA" id="ARBA00022840"/>
    </source>
</evidence>
<dbReference type="Pfam" id="PF02861">
    <property type="entry name" value="Clp_N"/>
    <property type="match status" value="1"/>
</dbReference>
<evidence type="ECO:0000313" key="8">
    <source>
        <dbReference type="EnsemblProtists" id="EOD14253"/>
    </source>
</evidence>
<dbReference type="SUPFAM" id="SSF52540">
    <property type="entry name" value="P-loop containing nucleoside triphosphate hydrolases"/>
    <property type="match status" value="2"/>
</dbReference>
<dbReference type="Pfam" id="PF07724">
    <property type="entry name" value="AAA_2"/>
    <property type="match status" value="1"/>
</dbReference>
<dbReference type="RefSeq" id="XP_005766682.1">
    <property type="nucleotide sequence ID" value="XM_005766625.1"/>
</dbReference>
<dbReference type="Gene3D" id="3.40.50.300">
    <property type="entry name" value="P-loop containing nucleotide triphosphate hydrolases"/>
    <property type="match status" value="3"/>
</dbReference>
<dbReference type="FunFam" id="3.40.50.300:FF:000025">
    <property type="entry name" value="ATP-dependent Clp protease subunit"/>
    <property type="match status" value="1"/>
</dbReference>
<dbReference type="Pfam" id="PF17871">
    <property type="entry name" value="AAA_lid_9"/>
    <property type="match status" value="1"/>
</dbReference>
<dbReference type="InterPro" id="IPR041546">
    <property type="entry name" value="ClpA/ClpB_AAA_lid"/>
</dbReference>
<dbReference type="GO" id="GO:0005524">
    <property type="term" value="F:ATP binding"/>
    <property type="evidence" value="ECO:0007669"/>
    <property type="project" value="UniProtKB-KW"/>
</dbReference>
<evidence type="ECO:0000256" key="2">
    <source>
        <dbReference type="ARBA" id="ARBA00022741"/>
    </source>
</evidence>
<dbReference type="PROSITE" id="PS00870">
    <property type="entry name" value="CLPAB_1"/>
    <property type="match status" value="1"/>
</dbReference>
<dbReference type="InterPro" id="IPR003593">
    <property type="entry name" value="AAA+_ATPase"/>
</dbReference>
<sequence>MLAAPRDDSPSSLFSPESWTEKGFDGVQRLPAACRAAEATTAEAEHLALAFLSQDADSVVARTLSKAGSSAASLKRQLEDFSARQPKVKGAAPEQPSVGASLLALVRGANNERAALGDEFLSGEHVLIALAEEPRCGRAALRAGGALRRSAEGLDAAKLRTAADEALEKYSRDLTAEAKAGRLDPVIGRDDEVRRAMTVLSRRTKNNPILLGEPGREPGVGKTAIAEGLAQRIAAGDIHTVVGAGKADGAMDAGNLLKPALARGQLRCIGATARRGGSEGAASPSGPPLCAGATTLDEYRQHIEKDAALERRFQQAAVAGGGGDRAVVFVAQPTVEATTGILRGLKERYELHHGVAISDAALAQLRAKQEALAAADGGEALTRTTVGEEGVAAVGGAGVPSHGAWLCEQARRGAQKILTLADQLRQRVAGQDDAVEAVAEAIQRSRAGLSDPDKPTASLMFLGPTGVGKTELAKAAVADALFDSEEAMESVSRLLGAPPGYVGYEEGGQLAEAVRRRPYSVVLFDEVDKAHPEVFNVLLQVLDDGRITDGQGRTVNFKNTIIILTSNVGAQAVLDADVDLVAGERDEAEVRLRVLDELRSRFRPEFLNRLDELAQLRTIALLALRALTGRLKARQISLHLPDDALGVLVDLGWNPEYGARPLKRTIQKELEAPLARALLAGEIRDGDDVEIHVDAASSRLAVRVVGHSGVAA</sequence>
<dbReference type="Gene3D" id="1.10.8.60">
    <property type="match status" value="2"/>
</dbReference>
<dbReference type="GO" id="GO:0016887">
    <property type="term" value="F:ATP hydrolysis activity"/>
    <property type="evidence" value="ECO:0007669"/>
    <property type="project" value="InterPro"/>
</dbReference>
<evidence type="ECO:0000259" key="7">
    <source>
        <dbReference type="PROSITE" id="PS51903"/>
    </source>
</evidence>
<dbReference type="GO" id="GO:0034605">
    <property type="term" value="P:cellular response to heat"/>
    <property type="evidence" value="ECO:0007669"/>
    <property type="project" value="TreeGrafter"/>
</dbReference>
<keyword evidence="4" id="KW-0143">Chaperone</keyword>
<dbReference type="PROSITE" id="PS51903">
    <property type="entry name" value="CLP_R"/>
    <property type="match status" value="1"/>
</dbReference>
<dbReference type="PRINTS" id="PR00300">
    <property type="entry name" value="CLPPROTEASEA"/>
</dbReference>
<dbReference type="Gene3D" id="1.10.1780.10">
    <property type="entry name" value="Clp, N-terminal domain"/>
    <property type="match status" value="1"/>
</dbReference>
<keyword evidence="2" id="KW-0547">Nucleotide-binding</keyword>
<dbReference type="InterPro" id="IPR018368">
    <property type="entry name" value="ClpA/B_CS1"/>
</dbReference>
<organism evidence="8 9">
    <name type="scientific">Emiliania huxleyi (strain CCMP1516)</name>
    <dbReference type="NCBI Taxonomy" id="280463"/>
    <lineage>
        <taxon>Eukaryota</taxon>
        <taxon>Haptista</taxon>
        <taxon>Haptophyta</taxon>
        <taxon>Prymnesiophyceae</taxon>
        <taxon>Isochrysidales</taxon>
        <taxon>Noelaerhabdaceae</taxon>
        <taxon>Emiliania</taxon>
    </lineage>
</organism>
<dbReference type="SMART" id="SM00382">
    <property type="entry name" value="AAA"/>
    <property type="match status" value="1"/>
</dbReference>
<keyword evidence="9" id="KW-1185">Reference proteome</keyword>
<dbReference type="KEGG" id="ehx:EMIHUDRAFT_246308"/>
<dbReference type="PaxDb" id="2903-EOD14253"/>
<dbReference type="InterPro" id="IPR027417">
    <property type="entry name" value="P-loop_NTPase"/>
</dbReference>
<dbReference type="STRING" id="2903.R1BVQ4"/>
<feature type="domain" description="Clp R" evidence="7">
    <location>
        <begin position="16"/>
        <end position="162"/>
    </location>
</feature>
<dbReference type="SUPFAM" id="SSF81923">
    <property type="entry name" value="Double Clp-N motif"/>
    <property type="match status" value="1"/>
</dbReference>
<dbReference type="GeneID" id="17260403"/>
<dbReference type="CDD" id="cd19499">
    <property type="entry name" value="RecA-like_ClpB_Hsp104-like"/>
    <property type="match status" value="1"/>
</dbReference>
<dbReference type="eggNOG" id="KOG1051">
    <property type="taxonomic scope" value="Eukaryota"/>
</dbReference>
<feature type="region of interest" description="Disordered" evidence="6">
    <location>
        <begin position="1"/>
        <end position="20"/>
    </location>
</feature>
<proteinExistence type="predicted"/>
<accession>A0A0D3ISL8</accession>
<evidence type="ECO:0000256" key="5">
    <source>
        <dbReference type="PROSITE-ProRule" id="PRU01251"/>
    </source>
</evidence>
<dbReference type="Proteomes" id="UP000013827">
    <property type="component" value="Unassembled WGS sequence"/>
</dbReference>
<dbReference type="InterPro" id="IPR036628">
    <property type="entry name" value="Clp_N_dom_sf"/>
</dbReference>
<dbReference type="EnsemblProtists" id="EOD14253">
    <property type="protein sequence ID" value="EOD14253"/>
    <property type="gene ID" value="EMIHUDRAFT_246308"/>
</dbReference>
<protein>
    <recommendedName>
        <fullName evidence="7">Clp R domain-containing protein</fullName>
    </recommendedName>
</protein>
<evidence type="ECO:0000256" key="4">
    <source>
        <dbReference type="ARBA" id="ARBA00023186"/>
    </source>
</evidence>
<dbReference type="InterPro" id="IPR001270">
    <property type="entry name" value="ClpA/B"/>
</dbReference>
<evidence type="ECO:0000256" key="1">
    <source>
        <dbReference type="ARBA" id="ARBA00022737"/>
    </source>
</evidence>
<evidence type="ECO:0000313" key="9">
    <source>
        <dbReference type="Proteomes" id="UP000013827"/>
    </source>
</evidence>
<keyword evidence="1 5" id="KW-0677">Repeat</keyword>
<evidence type="ECO:0000256" key="6">
    <source>
        <dbReference type="SAM" id="MobiDB-lite"/>
    </source>
</evidence>
<dbReference type="Pfam" id="PF10431">
    <property type="entry name" value="ClpB_D2-small"/>
    <property type="match status" value="1"/>
</dbReference>
<dbReference type="InterPro" id="IPR050130">
    <property type="entry name" value="ClpA_ClpB"/>
</dbReference>
<dbReference type="PANTHER" id="PTHR11638">
    <property type="entry name" value="ATP-DEPENDENT CLP PROTEASE"/>
    <property type="match status" value="1"/>
</dbReference>
<reference evidence="9" key="1">
    <citation type="journal article" date="2013" name="Nature">
        <title>Pan genome of the phytoplankton Emiliania underpins its global distribution.</title>
        <authorList>
            <person name="Read B.A."/>
            <person name="Kegel J."/>
            <person name="Klute M.J."/>
            <person name="Kuo A."/>
            <person name="Lefebvre S.C."/>
            <person name="Maumus F."/>
            <person name="Mayer C."/>
            <person name="Miller J."/>
            <person name="Monier A."/>
            <person name="Salamov A."/>
            <person name="Young J."/>
            <person name="Aguilar M."/>
            <person name="Claverie J.M."/>
            <person name="Frickenhaus S."/>
            <person name="Gonzalez K."/>
            <person name="Herman E.K."/>
            <person name="Lin Y.C."/>
            <person name="Napier J."/>
            <person name="Ogata H."/>
            <person name="Sarno A.F."/>
            <person name="Shmutz J."/>
            <person name="Schroeder D."/>
            <person name="de Vargas C."/>
            <person name="Verret F."/>
            <person name="von Dassow P."/>
            <person name="Valentin K."/>
            <person name="Van de Peer Y."/>
            <person name="Wheeler G."/>
            <person name="Dacks J.B."/>
            <person name="Delwiche C.F."/>
            <person name="Dyhrman S.T."/>
            <person name="Glockner G."/>
            <person name="John U."/>
            <person name="Richards T."/>
            <person name="Worden A.Z."/>
            <person name="Zhang X."/>
            <person name="Grigoriev I.V."/>
            <person name="Allen A.E."/>
            <person name="Bidle K."/>
            <person name="Borodovsky M."/>
            <person name="Bowler C."/>
            <person name="Brownlee C."/>
            <person name="Cock J.M."/>
            <person name="Elias M."/>
            <person name="Gladyshev V.N."/>
            <person name="Groth M."/>
            <person name="Guda C."/>
            <person name="Hadaegh A."/>
            <person name="Iglesias-Rodriguez M.D."/>
            <person name="Jenkins J."/>
            <person name="Jones B.M."/>
            <person name="Lawson T."/>
            <person name="Leese F."/>
            <person name="Lindquist E."/>
            <person name="Lobanov A."/>
            <person name="Lomsadze A."/>
            <person name="Malik S.B."/>
            <person name="Marsh M.E."/>
            <person name="Mackinder L."/>
            <person name="Mock T."/>
            <person name="Mueller-Roeber B."/>
            <person name="Pagarete A."/>
            <person name="Parker M."/>
            <person name="Probert I."/>
            <person name="Quesneville H."/>
            <person name="Raines C."/>
            <person name="Rensing S.A."/>
            <person name="Riano-Pachon D.M."/>
            <person name="Richier S."/>
            <person name="Rokitta S."/>
            <person name="Shiraiwa Y."/>
            <person name="Soanes D.M."/>
            <person name="van der Giezen M."/>
            <person name="Wahlund T.M."/>
            <person name="Williams B."/>
            <person name="Wilson W."/>
            <person name="Wolfe G."/>
            <person name="Wurch L.L."/>
        </authorList>
    </citation>
    <scope>NUCLEOTIDE SEQUENCE</scope>
</reference>
<keyword evidence="3" id="KW-0067">ATP-binding</keyword>
<dbReference type="InterPro" id="IPR003959">
    <property type="entry name" value="ATPase_AAA_core"/>
</dbReference>
<dbReference type="OMA" id="WLCEQAR"/>
<reference evidence="8" key="2">
    <citation type="submission" date="2024-10" db="UniProtKB">
        <authorList>
            <consortium name="EnsemblProtists"/>
        </authorList>
    </citation>
    <scope>IDENTIFICATION</scope>
</reference>
<dbReference type="InterPro" id="IPR004176">
    <property type="entry name" value="Clp_R_N"/>
</dbReference>
<dbReference type="SMART" id="SM01086">
    <property type="entry name" value="ClpB_D2-small"/>
    <property type="match status" value="1"/>
</dbReference>
<dbReference type="GO" id="GO:0005737">
    <property type="term" value="C:cytoplasm"/>
    <property type="evidence" value="ECO:0007669"/>
    <property type="project" value="TreeGrafter"/>
</dbReference>
<dbReference type="PANTHER" id="PTHR11638:SF18">
    <property type="entry name" value="HEAT SHOCK PROTEIN 104"/>
    <property type="match status" value="1"/>
</dbReference>